<keyword evidence="4" id="KW-1185">Reference proteome</keyword>
<keyword evidence="2" id="KW-1133">Transmembrane helix</keyword>
<dbReference type="KEGG" id="uam:UABAM_01627"/>
<sequence length="228" mass="26506">MNTLWGFTAAKKILHFEIDEELSHILIRACPATLLGWILSFFVRSNETTIKINKNLFVSDEWGFFRRKIMYIPVKSITSISMRERFRTLLLFCAIFCFVVSMLLIYASIPFSVTLRVLLFLMGILSAVFAFVLKQRVFITIYRGNHIHELNFRATQKDLIRLKKMLEMIMFLSTGGKKKELAELKLSEKELQEEIANGQDEVDESKKNPPKTSKKNEGKSKSKKKKKK</sequence>
<evidence type="ECO:0000313" key="4">
    <source>
        <dbReference type="Proteomes" id="UP000326354"/>
    </source>
</evidence>
<evidence type="ECO:0000256" key="2">
    <source>
        <dbReference type="SAM" id="Phobius"/>
    </source>
</evidence>
<feature type="transmembrane region" description="Helical" evidence="2">
    <location>
        <begin position="115"/>
        <end position="133"/>
    </location>
</feature>
<accession>A0A5S9IKT5</accession>
<keyword evidence="2" id="KW-0472">Membrane</keyword>
<gene>
    <name evidence="3" type="ORF">UABAM_01627</name>
</gene>
<organism evidence="3 4">
    <name type="scientific">Uabimicrobium amorphum</name>
    <dbReference type="NCBI Taxonomy" id="2596890"/>
    <lineage>
        <taxon>Bacteria</taxon>
        <taxon>Pseudomonadati</taxon>
        <taxon>Planctomycetota</taxon>
        <taxon>Candidatus Uabimicrobiia</taxon>
        <taxon>Candidatus Uabimicrobiales</taxon>
        <taxon>Candidatus Uabimicrobiaceae</taxon>
        <taxon>Candidatus Uabimicrobium</taxon>
    </lineage>
</organism>
<reference evidence="3 4" key="1">
    <citation type="submission" date="2019-08" db="EMBL/GenBank/DDBJ databases">
        <title>Complete genome sequence of Candidatus Uab amorphum.</title>
        <authorList>
            <person name="Shiratori T."/>
            <person name="Suzuki S."/>
            <person name="Kakizawa Y."/>
            <person name="Ishida K."/>
        </authorList>
    </citation>
    <scope>NUCLEOTIDE SEQUENCE [LARGE SCALE GENOMIC DNA]</scope>
    <source>
        <strain evidence="3 4">SRT547</strain>
    </source>
</reference>
<dbReference type="EMBL" id="AP019860">
    <property type="protein sequence ID" value="BBM83276.1"/>
    <property type="molecule type" value="Genomic_DNA"/>
</dbReference>
<evidence type="ECO:0000313" key="3">
    <source>
        <dbReference type="EMBL" id="BBM83276.1"/>
    </source>
</evidence>
<dbReference type="AlphaFoldDB" id="A0A5S9IKT5"/>
<protein>
    <submittedName>
        <fullName evidence="3">Uncharacterized protein</fullName>
    </submittedName>
</protein>
<proteinExistence type="predicted"/>
<evidence type="ECO:0000256" key="1">
    <source>
        <dbReference type="SAM" id="MobiDB-lite"/>
    </source>
</evidence>
<dbReference type="RefSeq" id="WP_151967483.1">
    <property type="nucleotide sequence ID" value="NZ_AP019860.1"/>
</dbReference>
<feature type="transmembrane region" description="Helical" evidence="2">
    <location>
        <begin position="25"/>
        <end position="43"/>
    </location>
</feature>
<feature type="region of interest" description="Disordered" evidence="1">
    <location>
        <begin position="195"/>
        <end position="228"/>
    </location>
</feature>
<keyword evidence="2" id="KW-0812">Transmembrane</keyword>
<feature type="transmembrane region" description="Helical" evidence="2">
    <location>
        <begin position="89"/>
        <end position="109"/>
    </location>
</feature>
<dbReference type="Proteomes" id="UP000326354">
    <property type="component" value="Chromosome"/>
</dbReference>
<name>A0A5S9IKT5_UABAM</name>